<dbReference type="InterPro" id="IPR021321">
    <property type="entry name" value="DUF2922"/>
</dbReference>
<gene>
    <name evidence="1" type="ORF">GLW07_02215</name>
</gene>
<accession>A0A845EQY0</accession>
<dbReference type="Pfam" id="PF11148">
    <property type="entry name" value="DUF2922"/>
    <property type="match status" value="1"/>
</dbReference>
<proteinExistence type="predicted"/>
<name>A0A845EQY0_9BACL</name>
<dbReference type="EMBL" id="WMEY01000001">
    <property type="protein sequence ID" value="MYL62164.1"/>
    <property type="molecule type" value="Genomic_DNA"/>
</dbReference>
<protein>
    <submittedName>
        <fullName evidence="1">DUF2922 family protein</fullName>
    </submittedName>
</protein>
<evidence type="ECO:0000313" key="1">
    <source>
        <dbReference type="EMBL" id="MYL62164.1"/>
    </source>
</evidence>
<comment type="caution">
    <text evidence="1">The sequence shown here is derived from an EMBL/GenBank/DDBJ whole genome shotgun (WGS) entry which is preliminary data.</text>
</comment>
<sequence length="72" mass="7789">MAKTLELQFNTRDNKPFSITLNDPVEPVNPVAISAAMDAIITQNCFTTSGGDVVAKKGARIIERNENDIIIG</sequence>
<reference evidence="1 2" key="1">
    <citation type="submission" date="2019-11" db="EMBL/GenBank/DDBJ databases">
        <title>Genome sequences of 17 halophilic strains isolated from different environments.</title>
        <authorList>
            <person name="Furrow R.E."/>
        </authorList>
    </citation>
    <scope>NUCLEOTIDE SEQUENCE [LARGE SCALE GENOMIC DNA]</scope>
    <source>
        <strain evidence="1 2">22506_14_FS</strain>
    </source>
</reference>
<dbReference type="Proteomes" id="UP000447833">
    <property type="component" value="Unassembled WGS sequence"/>
</dbReference>
<evidence type="ECO:0000313" key="2">
    <source>
        <dbReference type="Proteomes" id="UP000447833"/>
    </source>
</evidence>
<organism evidence="1 2">
    <name type="scientific">Guptibacillus hwajinpoensis</name>
    <dbReference type="NCBI Taxonomy" id="208199"/>
    <lineage>
        <taxon>Bacteria</taxon>
        <taxon>Bacillati</taxon>
        <taxon>Bacillota</taxon>
        <taxon>Bacilli</taxon>
        <taxon>Bacillales</taxon>
        <taxon>Guptibacillaceae</taxon>
        <taxon>Guptibacillus</taxon>
    </lineage>
</organism>
<dbReference type="AlphaFoldDB" id="A0A845EQY0"/>
<dbReference type="RefSeq" id="WP_160918045.1">
    <property type="nucleotide sequence ID" value="NZ_WMEY01000001.1"/>
</dbReference>